<dbReference type="InterPro" id="IPR036414">
    <property type="entry name" value="YaeB_N_sf"/>
</dbReference>
<comment type="similarity">
    <text evidence="2">Belongs to the tRNA methyltransferase O family.</text>
</comment>
<dbReference type="InParanoid" id="A0A2P6MW63"/>
<dbReference type="AlphaFoldDB" id="A0A2P6MW63"/>
<comment type="caution">
    <text evidence="4">The sequence shown here is derived from an EMBL/GenBank/DDBJ whole genome shotgun (WGS) entry which is preliminary data.</text>
</comment>
<dbReference type="Gene3D" id="2.40.30.70">
    <property type="entry name" value="YaeB-like"/>
    <property type="match status" value="1"/>
</dbReference>
<keyword evidence="5" id="KW-1185">Reference proteome</keyword>
<dbReference type="PANTHER" id="PTHR12818">
    <property type="entry name" value="TRNA (ADENINE(37)-N6)-METHYLTRANSFERASE"/>
    <property type="match status" value="1"/>
</dbReference>
<dbReference type="PANTHER" id="PTHR12818:SF0">
    <property type="entry name" value="TRNA (ADENINE(37)-N6)-METHYLTRANSFERASE"/>
    <property type="match status" value="1"/>
</dbReference>
<reference evidence="4 5" key="1">
    <citation type="journal article" date="2018" name="Genome Biol. Evol.">
        <title>Multiple Roots of Fruiting Body Formation in Amoebozoa.</title>
        <authorList>
            <person name="Hillmann F."/>
            <person name="Forbes G."/>
            <person name="Novohradska S."/>
            <person name="Ferling I."/>
            <person name="Riege K."/>
            <person name="Groth M."/>
            <person name="Westermann M."/>
            <person name="Marz M."/>
            <person name="Spaller T."/>
            <person name="Winckler T."/>
            <person name="Schaap P."/>
            <person name="Glockner G."/>
        </authorList>
    </citation>
    <scope>NUCLEOTIDE SEQUENCE [LARGE SCALE GENOMIC DNA]</scope>
    <source>
        <strain evidence="4 5">Jena</strain>
    </source>
</reference>
<evidence type="ECO:0000256" key="2">
    <source>
        <dbReference type="ARBA" id="ARBA00033753"/>
    </source>
</evidence>
<evidence type="ECO:0000259" key="3">
    <source>
        <dbReference type="PROSITE" id="PS51668"/>
    </source>
</evidence>
<dbReference type="InterPro" id="IPR040372">
    <property type="entry name" value="YaeB-like"/>
</dbReference>
<dbReference type="EMBL" id="MDYQ01000353">
    <property type="protein sequence ID" value="PRP75944.1"/>
    <property type="molecule type" value="Genomic_DNA"/>
</dbReference>
<organism evidence="4 5">
    <name type="scientific">Planoprotostelium fungivorum</name>
    <dbReference type="NCBI Taxonomy" id="1890364"/>
    <lineage>
        <taxon>Eukaryota</taxon>
        <taxon>Amoebozoa</taxon>
        <taxon>Evosea</taxon>
        <taxon>Variosea</taxon>
        <taxon>Cavosteliida</taxon>
        <taxon>Cavosteliaceae</taxon>
        <taxon>Planoprotostelium</taxon>
    </lineage>
</organism>
<keyword evidence="1" id="KW-0949">S-adenosyl-L-methionine</keyword>
<dbReference type="Pfam" id="PF01980">
    <property type="entry name" value="TrmO_N"/>
    <property type="match status" value="1"/>
</dbReference>
<dbReference type="InterPro" id="IPR023370">
    <property type="entry name" value="TrmO-like_N"/>
</dbReference>
<protein>
    <recommendedName>
        <fullName evidence="3">TsaA-like domain-containing protein</fullName>
    </recommendedName>
</protein>
<dbReference type="CDD" id="cd09281">
    <property type="entry name" value="UPF0066"/>
    <property type="match status" value="1"/>
</dbReference>
<gene>
    <name evidence="4" type="ORF">PROFUN_01660</name>
</gene>
<dbReference type="OrthoDB" id="4882at2759"/>
<sequence length="227" mass="25953">MFELDPIGYIESVFKEKNGTPRQGRLSKHSKATLKINYGPNINADHSLEGLEEYSHVWLIFVFHQNKNQHKMMKIAPPRLEGKKVGVLATRSPHHPNPIGLTAVKLESIEGDTLHLSGTPVLDVKPYISRYDIIEEATNPAWIEESPRAKIENIMWSDGMEEEVKRLVGQGITKYYKSPESLKHAIEEVIGEDPRSYCWKRKNQKNGEAWAFCIDTLNNIMPCLLLY</sequence>
<evidence type="ECO:0000256" key="1">
    <source>
        <dbReference type="ARBA" id="ARBA00022691"/>
    </source>
</evidence>
<dbReference type="InterPro" id="IPR036413">
    <property type="entry name" value="YaeB-like_sf"/>
</dbReference>
<proteinExistence type="inferred from homology"/>
<dbReference type="PROSITE" id="PS51668">
    <property type="entry name" value="TSAA_2"/>
    <property type="match status" value="1"/>
</dbReference>
<evidence type="ECO:0000313" key="4">
    <source>
        <dbReference type="EMBL" id="PRP75944.1"/>
    </source>
</evidence>
<name>A0A2P6MW63_9EUKA</name>
<dbReference type="STRING" id="1890364.A0A2P6MW63"/>
<dbReference type="NCBIfam" id="TIGR00104">
    <property type="entry name" value="tRNA_TsaA"/>
    <property type="match status" value="1"/>
</dbReference>
<evidence type="ECO:0000313" key="5">
    <source>
        <dbReference type="Proteomes" id="UP000241769"/>
    </source>
</evidence>
<dbReference type="SUPFAM" id="SSF118196">
    <property type="entry name" value="YaeB-like"/>
    <property type="match status" value="1"/>
</dbReference>
<dbReference type="Proteomes" id="UP000241769">
    <property type="component" value="Unassembled WGS sequence"/>
</dbReference>
<accession>A0A2P6MW63</accession>
<feature type="domain" description="TsaA-like" evidence="3">
    <location>
        <begin position="4"/>
        <end position="136"/>
    </location>
</feature>